<name>A0A4Y2T3W0_ARAVE</name>
<dbReference type="AlphaFoldDB" id="A0A4Y2T3W0"/>
<protein>
    <recommendedName>
        <fullName evidence="4">Tc1-like transposase DDE domain-containing protein</fullName>
    </recommendedName>
</protein>
<keyword evidence="3" id="KW-1185">Reference proteome</keyword>
<sequence>MGRGLFQLSDIPRVTQGQKQSKTYQETLASHLVPFVDIFCRTNLTFQHDNPSTHASKSTSQWLTSSMKSVLSVLAINPDLNFIGSVQGKFSNLVYGNSKQYFSVEVLKLDIEDVWFKLQP</sequence>
<accession>A0A4Y2T3W0</accession>
<reference evidence="1 3" key="1">
    <citation type="journal article" date="2019" name="Sci. Rep.">
        <title>Orb-weaving spider Araneus ventricosus genome elucidates the spidroin gene catalogue.</title>
        <authorList>
            <person name="Kono N."/>
            <person name="Nakamura H."/>
            <person name="Ohtoshi R."/>
            <person name="Moran D.A.P."/>
            <person name="Shinohara A."/>
            <person name="Yoshida Y."/>
            <person name="Fujiwara M."/>
            <person name="Mori M."/>
            <person name="Tomita M."/>
            <person name="Arakawa K."/>
        </authorList>
    </citation>
    <scope>NUCLEOTIDE SEQUENCE [LARGE SCALE GENOMIC DNA]</scope>
</reference>
<evidence type="ECO:0000313" key="2">
    <source>
        <dbReference type="EMBL" id="GBN94124.1"/>
    </source>
</evidence>
<evidence type="ECO:0008006" key="4">
    <source>
        <dbReference type="Google" id="ProtNLM"/>
    </source>
</evidence>
<comment type="caution">
    <text evidence="1">The sequence shown here is derived from an EMBL/GenBank/DDBJ whole genome shotgun (WGS) entry which is preliminary data.</text>
</comment>
<dbReference type="EMBL" id="BGPR01025324">
    <property type="protein sequence ID" value="GBN94119.1"/>
    <property type="molecule type" value="Genomic_DNA"/>
</dbReference>
<dbReference type="Gene3D" id="3.30.420.10">
    <property type="entry name" value="Ribonuclease H-like superfamily/Ribonuclease H"/>
    <property type="match status" value="1"/>
</dbReference>
<evidence type="ECO:0000313" key="1">
    <source>
        <dbReference type="EMBL" id="GBN94119.1"/>
    </source>
</evidence>
<dbReference type="InterPro" id="IPR036397">
    <property type="entry name" value="RNaseH_sf"/>
</dbReference>
<evidence type="ECO:0000313" key="3">
    <source>
        <dbReference type="Proteomes" id="UP000499080"/>
    </source>
</evidence>
<dbReference type="EMBL" id="BGPR01025329">
    <property type="protein sequence ID" value="GBN94124.1"/>
    <property type="molecule type" value="Genomic_DNA"/>
</dbReference>
<dbReference type="Proteomes" id="UP000499080">
    <property type="component" value="Unassembled WGS sequence"/>
</dbReference>
<dbReference type="GO" id="GO:0003676">
    <property type="term" value="F:nucleic acid binding"/>
    <property type="evidence" value="ECO:0007669"/>
    <property type="project" value="InterPro"/>
</dbReference>
<gene>
    <name evidence="2" type="ORF">AVEN_114413_1</name>
    <name evidence="1" type="ORF">AVEN_188353_1</name>
</gene>
<proteinExistence type="predicted"/>
<organism evidence="1 3">
    <name type="scientific">Araneus ventricosus</name>
    <name type="common">Orbweaver spider</name>
    <name type="synonym">Epeira ventricosa</name>
    <dbReference type="NCBI Taxonomy" id="182803"/>
    <lineage>
        <taxon>Eukaryota</taxon>
        <taxon>Metazoa</taxon>
        <taxon>Ecdysozoa</taxon>
        <taxon>Arthropoda</taxon>
        <taxon>Chelicerata</taxon>
        <taxon>Arachnida</taxon>
        <taxon>Araneae</taxon>
        <taxon>Araneomorphae</taxon>
        <taxon>Entelegynae</taxon>
        <taxon>Araneoidea</taxon>
        <taxon>Araneidae</taxon>
        <taxon>Araneus</taxon>
    </lineage>
</organism>